<evidence type="ECO:0000259" key="2">
    <source>
        <dbReference type="Pfam" id="PF04984"/>
    </source>
</evidence>
<dbReference type="RefSeq" id="WP_021813468.1">
    <property type="nucleotide sequence ID" value="NZ_AUSW01000015.1"/>
</dbReference>
<dbReference type="PANTHER" id="PTHR35861:SF1">
    <property type="entry name" value="PHAGE TAIL SHEATH PROTEIN"/>
    <property type="match status" value="1"/>
</dbReference>
<keyword evidence="4" id="KW-1185">Reference proteome</keyword>
<comment type="caution">
    <text evidence="3">The sequence shown here is derived from an EMBL/GenBank/DDBJ whole genome shotgun (WGS) entry which is preliminary data.</text>
</comment>
<dbReference type="EMBL" id="AUSW01000015">
    <property type="protein sequence ID" value="ERL56137.1"/>
    <property type="molecule type" value="Genomic_DNA"/>
</dbReference>
<dbReference type="PATRIC" id="fig|1354303.4.peg.802"/>
<organism evidence="3 4">
    <name type="scientific">Psychrobacter aquaticus CMS 56</name>
    <dbReference type="NCBI Taxonomy" id="1354303"/>
    <lineage>
        <taxon>Bacteria</taxon>
        <taxon>Pseudomonadati</taxon>
        <taxon>Pseudomonadota</taxon>
        <taxon>Gammaproteobacteria</taxon>
        <taxon>Moraxellales</taxon>
        <taxon>Moraxellaceae</taxon>
        <taxon>Psychrobacter</taxon>
    </lineage>
</organism>
<accession>U4T476</accession>
<sequence length="403" mass="43685">MTQFLHGTETIDVSKGTTQVREVRSGIIGLVGTAPAGDVNTITICLSSTDDAQFGAVTSNHTIPASLKSLREQGCGMVMVINVGSNTNTIDVADIIGTTTSEGARTGIQLFGDGYGIYGYDAKILIAPGFSSVPAVAGALDVMAAKIKAVSYIDLPLGFKPTEAVMSRGSVAPLGVEVYQTQSKRIRICYPHRKVFDPVTSGVKLEPSSIAWAGVRARVDREVGYWTSSSNKEIRGTLGLERVISARIDDPDTETNLLNEAGISTMFKSFGTSFLTWGNRTAAFPVINDYENFEQVQRTKDNIEVSIHQSSLPFVDSDIRQPQIDAIVGFVDEYLRVLIMRGAIVGGQAYFDPARNPISQVSQGQIRVGYKFTPIFPMERITYEREVTGEYLLDLKSVNMGGI</sequence>
<dbReference type="PANTHER" id="PTHR35861">
    <property type="match status" value="1"/>
</dbReference>
<protein>
    <submittedName>
        <fullName evidence="3">Major tail sheath protein</fullName>
    </submittedName>
</protein>
<evidence type="ECO:0000313" key="3">
    <source>
        <dbReference type="EMBL" id="ERL56137.1"/>
    </source>
</evidence>
<evidence type="ECO:0000256" key="1">
    <source>
        <dbReference type="ARBA" id="ARBA00008005"/>
    </source>
</evidence>
<gene>
    <name evidence="3" type="ORF">M917_0815</name>
</gene>
<feature type="domain" description="Tail sheath protein subtilisin-like" evidence="2">
    <location>
        <begin position="105"/>
        <end position="282"/>
    </location>
</feature>
<dbReference type="Pfam" id="PF04984">
    <property type="entry name" value="Phage_sheath_1"/>
    <property type="match status" value="1"/>
</dbReference>
<dbReference type="InterPro" id="IPR035089">
    <property type="entry name" value="Phage_sheath_subtilisin"/>
</dbReference>
<dbReference type="OrthoDB" id="9767864at2"/>
<dbReference type="eggNOG" id="COG3497">
    <property type="taxonomic scope" value="Bacteria"/>
</dbReference>
<dbReference type="InterPro" id="IPR052042">
    <property type="entry name" value="Tail_sheath_structural"/>
</dbReference>
<evidence type="ECO:0000313" key="4">
    <source>
        <dbReference type="Proteomes" id="UP000016761"/>
    </source>
</evidence>
<name>U4T476_9GAMM</name>
<comment type="similarity">
    <text evidence="1">Belongs to the myoviridae tail sheath protein family.</text>
</comment>
<dbReference type="AlphaFoldDB" id="U4T476"/>
<dbReference type="Proteomes" id="UP000016761">
    <property type="component" value="Unassembled WGS sequence"/>
</dbReference>
<dbReference type="Gene3D" id="3.40.50.11780">
    <property type="match status" value="1"/>
</dbReference>
<reference evidence="3 4" key="1">
    <citation type="journal article" date="2013" name="Genome Announc.">
        <title>Draft Genome Sequence of Psychrobacter aquaticus Strain CMS 56T, Isolated from a Cyanobacterial Mat Sample Collected from Water Bodies in the McMurdo Dry Valley Region of Antarctica.</title>
        <authorList>
            <person name="Reddy G.S."/>
            <person name="Ara S."/>
            <person name="Singh A."/>
            <person name="Kumar Pinnaka A."/>
            <person name="Shivaji S."/>
        </authorList>
    </citation>
    <scope>NUCLEOTIDE SEQUENCE [LARGE SCALE GENOMIC DNA]</scope>
    <source>
        <strain evidence="3 4">CMS 56</strain>
    </source>
</reference>
<dbReference type="STRING" id="1354303.M917_0815"/>
<proteinExistence type="inferred from homology"/>